<dbReference type="EMBL" id="FWWW01000093">
    <property type="protein sequence ID" value="SMB99713.1"/>
    <property type="molecule type" value="Genomic_DNA"/>
</dbReference>
<proteinExistence type="predicted"/>
<organism evidence="1 2">
    <name type="scientific">Hymenobacter roseosalivarius DSM 11622</name>
    <dbReference type="NCBI Taxonomy" id="645990"/>
    <lineage>
        <taxon>Bacteria</taxon>
        <taxon>Pseudomonadati</taxon>
        <taxon>Bacteroidota</taxon>
        <taxon>Cytophagia</taxon>
        <taxon>Cytophagales</taxon>
        <taxon>Hymenobacteraceae</taxon>
        <taxon>Hymenobacter</taxon>
    </lineage>
</organism>
<dbReference type="AlphaFoldDB" id="A0A1W1W2I3"/>
<protein>
    <submittedName>
        <fullName evidence="1">IS3 family transposase</fullName>
    </submittedName>
</protein>
<dbReference type="Proteomes" id="UP000192266">
    <property type="component" value="Unassembled WGS sequence"/>
</dbReference>
<gene>
    <name evidence="1" type="ORF">SAMN00120144_3583</name>
</gene>
<keyword evidence="2" id="KW-1185">Reference proteome</keyword>
<accession>A0A1W1W2I3</accession>
<evidence type="ECO:0000313" key="1">
    <source>
        <dbReference type="EMBL" id="SMB99713.1"/>
    </source>
</evidence>
<reference evidence="1 2" key="1">
    <citation type="submission" date="2017-04" db="EMBL/GenBank/DDBJ databases">
        <authorList>
            <person name="Afonso C.L."/>
            <person name="Miller P.J."/>
            <person name="Scott M.A."/>
            <person name="Spackman E."/>
            <person name="Goraichik I."/>
            <person name="Dimitrov K.M."/>
            <person name="Suarez D.L."/>
            <person name="Swayne D.E."/>
        </authorList>
    </citation>
    <scope>NUCLEOTIDE SEQUENCE [LARGE SCALE GENOMIC DNA]</scope>
    <source>
        <strain evidence="1 2">DSM 11622</strain>
    </source>
</reference>
<name>A0A1W1W2I3_9BACT</name>
<sequence>MSRYHFIDAHRADYPVRRLCQVLLVTPSRYYAWCQGQ</sequence>
<evidence type="ECO:0000313" key="2">
    <source>
        <dbReference type="Proteomes" id="UP000192266"/>
    </source>
</evidence>